<dbReference type="SUPFAM" id="SSF50022">
    <property type="entry name" value="ISP domain"/>
    <property type="match status" value="1"/>
</dbReference>
<dbReference type="GO" id="GO:0016491">
    <property type="term" value="F:oxidoreductase activity"/>
    <property type="evidence" value="ECO:0007669"/>
    <property type="project" value="UniProtKB-KW"/>
</dbReference>
<dbReference type="PANTHER" id="PTHR21266">
    <property type="entry name" value="IRON-SULFUR DOMAIN CONTAINING PROTEIN"/>
    <property type="match status" value="1"/>
</dbReference>
<keyword evidence="1" id="KW-0001">2Fe-2S</keyword>
<sequence>MGDPFLSCAWIAVASSDSVEEGCVRPVKLLEEELVLWRGQGVVHAWQDLCVHRGAKLSLGKVKQGRLVCRYHGWEYDADGRCVHIPAHPEMRPSERAKVKAFWVEERYGLIWVSLNAPTSEIPEFKEWEDAGFRKIFCGPYHYKASAPRVVENFLDVTHFPYVHAGLLGDENKPEVSEFVAERVNGKIVAKDIKVWQPDPDGFGKGAIVSYTYECLNPLTAKFSKRWDDKVFVGYLTTTPVTQTETIAWIWLALNYDFEVPEQKIREFQDSIVKQDIEVVESQRPEKLPLDLSAELHLKSDRIAIAYRKWLKELGLTFGTS</sequence>
<dbReference type="PROSITE" id="PS51296">
    <property type="entry name" value="RIESKE"/>
    <property type="match status" value="1"/>
</dbReference>
<evidence type="ECO:0000259" key="6">
    <source>
        <dbReference type="PROSITE" id="PS51296"/>
    </source>
</evidence>
<comment type="caution">
    <text evidence="7">The sequence shown here is derived from an EMBL/GenBank/DDBJ whole genome shotgun (WGS) entry which is preliminary data.</text>
</comment>
<dbReference type="Gene3D" id="3.90.380.10">
    <property type="entry name" value="Naphthalene 1,2-dioxygenase Alpha Subunit, Chain A, domain 1"/>
    <property type="match status" value="1"/>
</dbReference>
<dbReference type="InterPro" id="IPR050584">
    <property type="entry name" value="Cholesterol_7-desaturase"/>
</dbReference>
<keyword evidence="2" id="KW-0479">Metal-binding</keyword>
<dbReference type="InterPro" id="IPR015881">
    <property type="entry name" value="ARHD_Rieske_2Fe_2S"/>
</dbReference>
<organism evidence="7 8">
    <name type="scientific">Candidatus Marsarchaeota G1 archaeon OSP_D</name>
    <dbReference type="NCBI Taxonomy" id="1978155"/>
    <lineage>
        <taxon>Archaea</taxon>
        <taxon>Candidatus Marsarchaeota</taxon>
        <taxon>Candidatus Marsarchaeota group 1</taxon>
    </lineage>
</organism>
<dbReference type="InterPro" id="IPR036922">
    <property type="entry name" value="Rieske_2Fe-2S_sf"/>
</dbReference>
<dbReference type="PROSITE" id="PS00570">
    <property type="entry name" value="RING_HYDROXYL_ALPHA"/>
    <property type="match status" value="1"/>
</dbReference>
<accession>A0A2R6AAE3</accession>
<dbReference type="GO" id="GO:0051537">
    <property type="term" value="F:2 iron, 2 sulfur cluster binding"/>
    <property type="evidence" value="ECO:0007669"/>
    <property type="project" value="UniProtKB-KW"/>
</dbReference>
<gene>
    <name evidence="7" type="ORF">B9Q01_05185</name>
</gene>
<evidence type="ECO:0000313" key="8">
    <source>
        <dbReference type="Proteomes" id="UP000240880"/>
    </source>
</evidence>
<dbReference type="SUPFAM" id="SSF55961">
    <property type="entry name" value="Bet v1-like"/>
    <property type="match status" value="1"/>
</dbReference>
<dbReference type="GO" id="GO:0005506">
    <property type="term" value="F:iron ion binding"/>
    <property type="evidence" value="ECO:0007669"/>
    <property type="project" value="InterPro"/>
</dbReference>
<dbReference type="AlphaFoldDB" id="A0A2R6AAE3"/>
<dbReference type="EMBL" id="NEXC01000028">
    <property type="protein sequence ID" value="PSN83319.1"/>
    <property type="molecule type" value="Genomic_DNA"/>
</dbReference>
<dbReference type="Pfam" id="PF19112">
    <property type="entry name" value="VanA_C"/>
    <property type="match status" value="1"/>
</dbReference>
<keyword evidence="5" id="KW-0411">Iron-sulfur</keyword>
<dbReference type="Pfam" id="PF00355">
    <property type="entry name" value="Rieske"/>
    <property type="match status" value="1"/>
</dbReference>
<dbReference type="InterPro" id="IPR017941">
    <property type="entry name" value="Rieske_2Fe-2S"/>
</dbReference>
<evidence type="ECO:0000313" key="7">
    <source>
        <dbReference type="EMBL" id="PSN83319.1"/>
    </source>
</evidence>
<name>A0A2R6AAE3_9ARCH</name>
<feature type="domain" description="Rieske" evidence="6">
    <location>
        <begin position="10"/>
        <end position="113"/>
    </location>
</feature>
<dbReference type="PANTHER" id="PTHR21266:SF60">
    <property type="entry name" value="3-KETOSTEROID-9-ALPHA-MONOOXYGENASE, OXYGENASE COMPONENT"/>
    <property type="match status" value="1"/>
</dbReference>
<dbReference type="Proteomes" id="UP000240880">
    <property type="component" value="Unassembled WGS sequence"/>
</dbReference>
<dbReference type="InterPro" id="IPR044043">
    <property type="entry name" value="VanA_C_cat"/>
</dbReference>
<evidence type="ECO:0000256" key="2">
    <source>
        <dbReference type="ARBA" id="ARBA00022723"/>
    </source>
</evidence>
<evidence type="ECO:0000256" key="5">
    <source>
        <dbReference type="ARBA" id="ARBA00023014"/>
    </source>
</evidence>
<dbReference type="Gene3D" id="2.102.10.10">
    <property type="entry name" value="Rieske [2Fe-2S] iron-sulphur domain"/>
    <property type="match status" value="1"/>
</dbReference>
<proteinExistence type="predicted"/>
<protein>
    <recommendedName>
        <fullName evidence="6">Rieske domain-containing protein</fullName>
    </recommendedName>
</protein>
<keyword evidence="4" id="KW-0408">Iron</keyword>
<reference evidence="7 8" key="1">
    <citation type="submission" date="2017-04" db="EMBL/GenBank/DDBJ databases">
        <title>Novel microbial lineages endemic to geothermal iron-oxide mats fill important gaps in the evolutionary history of Archaea.</title>
        <authorList>
            <person name="Jay Z.J."/>
            <person name="Beam J.P."/>
            <person name="Dlakic M."/>
            <person name="Rusch D.B."/>
            <person name="Kozubal M.A."/>
            <person name="Inskeep W.P."/>
        </authorList>
    </citation>
    <scope>NUCLEOTIDE SEQUENCE [LARGE SCALE GENOMIC DNA]</scope>
    <source>
        <strain evidence="7">OSP_D</strain>
    </source>
</reference>
<dbReference type="CDD" id="cd03469">
    <property type="entry name" value="Rieske_RO_Alpha_N"/>
    <property type="match status" value="1"/>
</dbReference>
<evidence type="ECO:0000256" key="3">
    <source>
        <dbReference type="ARBA" id="ARBA00023002"/>
    </source>
</evidence>
<evidence type="ECO:0000256" key="4">
    <source>
        <dbReference type="ARBA" id="ARBA00023004"/>
    </source>
</evidence>
<evidence type="ECO:0000256" key="1">
    <source>
        <dbReference type="ARBA" id="ARBA00022714"/>
    </source>
</evidence>
<keyword evidence="3" id="KW-0560">Oxidoreductase</keyword>